<proteinExistence type="predicted"/>
<dbReference type="AlphaFoldDB" id="A0AA95KG13"/>
<feature type="compositionally biased region" description="Polar residues" evidence="1">
    <location>
        <begin position="238"/>
        <end position="247"/>
    </location>
</feature>
<feature type="region of interest" description="Disordered" evidence="1">
    <location>
        <begin position="171"/>
        <end position="195"/>
    </location>
</feature>
<evidence type="ECO:0000313" key="4">
    <source>
        <dbReference type="EMBL" id="WGZ91381.1"/>
    </source>
</evidence>
<feature type="region of interest" description="Disordered" evidence="1">
    <location>
        <begin position="207"/>
        <end position="274"/>
    </location>
</feature>
<name>A0AA95KG13_9GAMM</name>
<dbReference type="Pfam" id="PF11141">
    <property type="entry name" value="DUF2914"/>
    <property type="match status" value="1"/>
</dbReference>
<feature type="compositionally biased region" description="Polar residues" evidence="1">
    <location>
        <begin position="261"/>
        <end position="274"/>
    </location>
</feature>
<protein>
    <submittedName>
        <fullName evidence="4">DUF2914 domain-containing protein</fullName>
    </submittedName>
</protein>
<dbReference type="KEGG" id="tdu:QJT80_02655"/>
<feature type="signal peptide" evidence="2">
    <location>
        <begin position="1"/>
        <end position="24"/>
    </location>
</feature>
<feature type="compositionally biased region" description="Basic and acidic residues" evidence="1">
    <location>
        <begin position="249"/>
        <end position="260"/>
    </location>
</feature>
<feature type="domain" description="DUF2914" evidence="3">
    <location>
        <begin position="107"/>
        <end position="161"/>
    </location>
</feature>
<evidence type="ECO:0000256" key="1">
    <source>
        <dbReference type="SAM" id="MobiDB-lite"/>
    </source>
</evidence>
<keyword evidence="2" id="KW-0732">Signal</keyword>
<dbReference type="InterPro" id="IPR022606">
    <property type="entry name" value="DUF2914"/>
</dbReference>
<evidence type="ECO:0000259" key="3">
    <source>
        <dbReference type="Pfam" id="PF11141"/>
    </source>
</evidence>
<feature type="chain" id="PRO_5041681700" evidence="2">
    <location>
        <begin position="25"/>
        <end position="274"/>
    </location>
</feature>
<gene>
    <name evidence="4" type="ORF">QJT80_02655</name>
</gene>
<evidence type="ECO:0000256" key="2">
    <source>
        <dbReference type="SAM" id="SignalP"/>
    </source>
</evidence>
<dbReference type="EMBL" id="CP124755">
    <property type="protein sequence ID" value="WGZ91381.1"/>
    <property type="molecule type" value="Genomic_DNA"/>
</dbReference>
<sequence length="274" mass="29145">MLRTATFYSFISMVALGASLNVSADDLIISYPANAALAPPTPVVPAAPRPSTPPPPVSVKPNVPAQVSRAQFTTGLSNREPTNNVTQVNAGQTVYYFTELMGLQGHTITHKWQRNGAFQLGLQFPVGAERWRVHSSKTIAPNLTGTWTVSVQNDDGQILRQDTLQVLPALASAPTPPSATPVNTPVIPAPSQPLTPIPAEIQKAAADKKLLSSTPSTSATNTTSNTQSTNVSNSPQSEANKTTTNLDTAAKDHASWDKPSTDSTTKPMWETLNR</sequence>
<reference evidence="4" key="2">
    <citation type="submission" date="2023-04" db="EMBL/GenBank/DDBJ databases">
        <authorList>
            <person name="Beletskiy A.V."/>
            <person name="Mardanov A.V."/>
            <person name="Ravin N.V."/>
        </authorList>
    </citation>
    <scope>NUCLEOTIDE SEQUENCE</scope>
    <source>
        <strain evidence="4">GKL-01</strain>
    </source>
</reference>
<organism evidence="4">
    <name type="scientific">Candidatus Thiocaldithrix dubininis</name>
    <dbReference type="NCBI Taxonomy" id="3080823"/>
    <lineage>
        <taxon>Bacteria</taxon>
        <taxon>Pseudomonadati</taxon>
        <taxon>Pseudomonadota</taxon>
        <taxon>Gammaproteobacteria</taxon>
        <taxon>Thiotrichales</taxon>
        <taxon>Thiotrichaceae</taxon>
        <taxon>Candidatus Thiocaldithrix</taxon>
    </lineage>
</organism>
<feature type="compositionally biased region" description="Low complexity" evidence="1">
    <location>
        <begin position="212"/>
        <end position="237"/>
    </location>
</feature>
<dbReference type="Proteomes" id="UP001300672">
    <property type="component" value="Chromosome"/>
</dbReference>
<reference evidence="4" key="1">
    <citation type="journal article" date="2023" name="Int. J. Mol. Sci.">
        <title>Metagenomics Revealed a New Genus 'Candidatus Thiocaldithrix dubininis' gen. nov., sp. nov. and a New Species 'Candidatus Thiothrix putei' sp. nov. in the Family Thiotrichaceae, Some Members of Which Have Traits of Both Na+- and H+-Motive Energetics.</title>
        <authorList>
            <person name="Ravin N.V."/>
            <person name="Muntyan M.S."/>
            <person name="Smolyakov D.D."/>
            <person name="Rudenko T.S."/>
            <person name="Beletsky A.V."/>
            <person name="Mardanov A.V."/>
            <person name="Grabovich M.Y."/>
        </authorList>
    </citation>
    <scope>NUCLEOTIDE SEQUENCE</scope>
    <source>
        <strain evidence="4">GKL-01</strain>
    </source>
</reference>
<accession>A0AA95KG13</accession>